<feature type="domain" description="RNA polymerase sigma-70 region 4" evidence="8">
    <location>
        <begin position="219"/>
        <end position="272"/>
    </location>
</feature>
<gene>
    <name evidence="9" type="ORF">PZE19_19860</name>
</gene>
<proteinExistence type="predicted"/>
<name>A0ABT6FEN9_9BACT</name>
<dbReference type="PANTHER" id="PTHR30603">
    <property type="entry name" value="RNA POLYMERASE SIGMA FACTOR RPO"/>
    <property type="match status" value="1"/>
</dbReference>
<feature type="domain" description="RNA polymerase sigma-70 region 2" evidence="7">
    <location>
        <begin position="48"/>
        <end position="116"/>
    </location>
</feature>
<evidence type="ECO:0000313" key="10">
    <source>
        <dbReference type="Proteomes" id="UP001216907"/>
    </source>
</evidence>
<feature type="region of interest" description="Disordered" evidence="5">
    <location>
        <begin position="272"/>
        <end position="312"/>
    </location>
</feature>
<dbReference type="InterPro" id="IPR007630">
    <property type="entry name" value="RNA_pol_sigma70_r4"/>
</dbReference>
<dbReference type="InterPro" id="IPR009042">
    <property type="entry name" value="RNA_pol_sigma70_r1_2"/>
</dbReference>
<dbReference type="SUPFAM" id="SSF88659">
    <property type="entry name" value="Sigma3 and sigma4 domains of RNA polymerase sigma factors"/>
    <property type="match status" value="2"/>
</dbReference>
<dbReference type="NCBIfam" id="TIGR02937">
    <property type="entry name" value="sigma70-ECF"/>
    <property type="match status" value="1"/>
</dbReference>
<dbReference type="InterPro" id="IPR050239">
    <property type="entry name" value="Sigma-70_RNA_pol_init_factors"/>
</dbReference>
<dbReference type="InterPro" id="IPR013324">
    <property type="entry name" value="RNA_pol_sigma_r3/r4-like"/>
</dbReference>
<dbReference type="InterPro" id="IPR036388">
    <property type="entry name" value="WH-like_DNA-bd_sf"/>
</dbReference>
<comment type="caution">
    <text evidence="9">The sequence shown here is derived from an EMBL/GenBank/DDBJ whole genome shotgun (WGS) entry which is preliminary data.</text>
</comment>
<dbReference type="PRINTS" id="PR00046">
    <property type="entry name" value="SIGMA70FCT"/>
</dbReference>
<evidence type="ECO:0000259" key="8">
    <source>
        <dbReference type="Pfam" id="PF04545"/>
    </source>
</evidence>
<keyword evidence="10" id="KW-1185">Reference proteome</keyword>
<evidence type="ECO:0000259" key="6">
    <source>
        <dbReference type="Pfam" id="PF00140"/>
    </source>
</evidence>
<evidence type="ECO:0000256" key="1">
    <source>
        <dbReference type="ARBA" id="ARBA00023015"/>
    </source>
</evidence>
<dbReference type="EMBL" id="JARRAG010000002">
    <property type="protein sequence ID" value="MDG3006036.1"/>
    <property type="molecule type" value="Genomic_DNA"/>
</dbReference>
<keyword evidence="1" id="KW-0805">Transcription regulation</keyword>
<dbReference type="RefSeq" id="WP_277862342.1">
    <property type="nucleotide sequence ID" value="NZ_JARRAG010000002.1"/>
</dbReference>
<dbReference type="InterPro" id="IPR007627">
    <property type="entry name" value="RNA_pol_sigma70_r2"/>
</dbReference>
<evidence type="ECO:0000256" key="5">
    <source>
        <dbReference type="SAM" id="MobiDB-lite"/>
    </source>
</evidence>
<reference evidence="9 10" key="1">
    <citation type="submission" date="2023-03" db="EMBL/GenBank/DDBJ databases">
        <title>Paludisphaera mucosa sp. nov. a novel planctomycete from northern fen.</title>
        <authorList>
            <person name="Ivanova A."/>
        </authorList>
    </citation>
    <scope>NUCLEOTIDE SEQUENCE [LARGE SCALE GENOMIC DNA]</scope>
    <source>
        <strain evidence="9 10">Pla2</strain>
    </source>
</reference>
<evidence type="ECO:0000256" key="2">
    <source>
        <dbReference type="ARBA" id="ARBA00023082"/>
    </source>
</evidence>
<evidence type="ECO:0000259" key="7">
    <source>
        <dbReference type="Pfam" id="PF04542"/>
    </source>
</evidence>
<keyword evidence="3" id="KW-0238">DNA-binding</keyword>
<dbReference type="Pfam" id="PF00140">
    <property type="entry name" value="Sigma70_r1_2"/>
    <property type="match status" value="1"/>
</dbReference>
<accession>A0ABT6FEN9</accession>
<dbReference type="CDD" id="cd06171">
    <property type="entry name" value="Sigma70_r4"/>
    <property type="match status" value="1"/>
</dbReference>
<dbReference type="Gene3D" id="1.10.601.10">
    <property type="entry name" value="RNA Polymerase Primary Sigma Factor"/>
    <property type="match status" value="1"/>
</dbReference>
<evidence type="ECO:0000313" key="9">
    <source>
        <dbReference type="EMBL" id="MDG3006036.1"/>
    </source>
</evidence>
<dbReference type="InterPro" id="IPR000943">
    <property type="entry name" value="RNA_pol_sigma70"/>
</dbReference>
<evidence type="ECO:0000256" key="3">
    <source>
        <dbReference type="ARBA" id="ARBA00023125"/>
    </source>
</evidence>
<dbReference type="Proteomes" id="UP001216907">
    <property type="component" value="Unassembled WGS sequence"/>
</dbReference>
<dbReference type="SUPFAM" id="SSF88946">
    <property type="entry name" value="Sigma2 domain of RNA polymerase sigma factors"/>
    <property type="match status" value="1"/>
</dbReference>
<protein>
    <submittedName>
        <fullName evidence="9">RNA polymerase sigma factor RpoD/SigA</fullName>
    </submittedName>
</protein>
<dbReference type="Pfam" id="PF04545">
    <property type="entry name" value="Sigma70_r4"/>
    <property type="match status" value="1"/>
</dbReference>
<keyword evidence="2" id="KW-0731">Sigma factor</keyword>
<dbReference type="Pfam" id="PF04542">
    <property type="entry name" value="Sigma70_r2"/>
    <property type="match status" value="1"/>
</dbReference>
<keyword evidence="4" id="KW-0804">Transcription</keyword>
<dbReference type="InterPro" id="IPR013325">
    <property type="entry name" value="RNA_pol_sigma_r2"/>
</dbReference>
<dbReference type="InterPro" id="IPR014284">
    <property type="entry name" value="RNA_pol_sigma-70_dom"/>
</dbReference>
<organism evidence="9 10">
    <name type="scientific">Paludisphaera mucosa</name>
    <dbReference type="NCBI Taxonomy" id="3030827"/>
    <lineage>
        <taxon>Bacteria</taxon>
        <taxon>Pseudomonadati</taxon>
        <taxon>Planctomycetota</taxon>
        <taxon>Planctomycetia</taxon>
        <taxon>Isosphaerales</taxon>
        <taxon>Isosphaeraceae</taxon>
        <taxon>Paludisphaera</taxon>
    </lineage>
</organism>
<evidence type="ECO:0000256" key="4">
    <source>
        <dbReference type="ARBA" id="ARBA00023163"/>
    </source>
</evidence>
<dbReference type="Gene3D" id="1.10.10.10">
    <property type="entry name" value="Winged helix-like DNA-binding domain superfamily/Winged helix DNA-binding domain"/>
    <property type="match status" value="2"/>
</dbReference>
<dbReference type="PANTHER" id="PTHR30603:SF60">
    <property type="entry name" value="RNA POLYMERASE SIGMA FACTOR RPOD"/>
    <property type="match status" value="1"/>
</dbReference>
<sequence>MPAAKPARGSILDPYLSVIGEVPLLSAEEERDLAGHIARGDAAARNHLVRANLRLVVKVARQFLGRGLPLEDLVADGNLGLIRAADGFDPSAGCRFTTYACLWIKQAIRRSLTNTGRPIRLPCHVVQMLSKWRRAAGELERALGRTPTHEEIGDSLELSPRQKADMEQSLRLLEILGRCNEAWPGEDGGVLKVIADERTLGAEEQVIAAEDVAGLHARLGVLSNRESEILRLRFGLGACERRTLAEVGRAVGGCTPERVRQIETRALAKLRETADRTRPRTPVARVGRRAPRPAAGASAKDLGIHAVESRSS</sequence>
<feature type="domain" description="RNA polymerase sigma-70 region 1.2" evidence="6">
    <location>
        <begin position="15"/>
        <end position="42"/>
    </location>
</feature>